<dbReference type="GO" id="GO:0019346">
    <property type="term" value="P:transsulfuration"/>
    <property type="evidence" value="ECO:0007669"/>
    <property type="project" value="InterPro"/>
</dbReference>
<dbReference type="GO" id="GO:0004123">
    <property type="term" value="F:cystathionine gamma-lyase activity"/>
    <property type="evidence" value="ECO:0007669"/>
    <property type="project" value="TreeGrafter"/>
</dbReference>
<comment type="cofactor">
    <cofactor evidence="1 3">
        <name>pyridoxal 5'-phosphate</name>
        <dbReference type="ChEBI" id="CHEBI:597326"/>
    </cofactor>
</comment>
<gene>
    <name evidence="4" type="primary">mccB</name>
    <name evidence="4" type="ORF">NCTC11421_02271</name>
</gene>
<keyword evidence="4" id="KW-0808">Transferase</keyword>
<evidence type="ECO:0000256" key="3">
    <source>
        <dbReference type="RuleBase" id="RU362118"/>
    </source>
</evidence>
<dbReference type="EMBL" id="UGRI01000001">
    <property type="protein sequence ID" value="SUA24274.1"/>
    <property type="molecule type" value="Genomic_DNA"/>
</dbReference>
<dbReference type="Pfam" id="PF01053">
    <property type="entry name" value="Cys_Met_Meta_PP"/>
    <property type="match status" value="1"/>
</dbReference>
<dbReference type="PANTHER" id="PTHR11808:SF15">
    <property type="entry name" value="CYSTATHIONINE GAMMA-LYASE"/>
    <property type="match status" value="1"/>
</dbReference>
<reference evidence="4" key="1">
    <citation type="submission" date="2018-06" db="EMBL/GenBank/DDBJ databases">
        <authorList>
            <consortium name="Pathogen Informatics"/>
            <person name="Doyle S."/>
        </authorList>
    </citation>
    <scope>NUCLEOTIDE SEQUENCE [LARGE SCALE GENOMIC DNA]</scope>
    <source>
        <strain evidence="4">NCTC11421</strain>
    </source>
</reference>
<comment type="similarity">
    <text evidence="3">Belongs to the trans-sulfuration enzymes family.</text>
</comment>
<accession>A0A378W1B9</accession>
<evidence type="ECO:0000256" key="1">
    <source>
        <dbReference type="ARBA" id="ARBA00001933"/>
    </source>
</evidence>
<dbReference type="GO" id="GO:0030170">
    <property type="term" value="F:pyridoxal phosphate binding"/>
    <property type="evidence" value="ECO:0007669"/>
    <property type="project" value="InterPro"/>
</dbReference>
<evidence type="ECO:0000313" key="4">
    <source>
        <dbReference type="EMBL" id="SUA24274.1"/>
    </source>
</evidence>
<organism evidence="4">
    <name type="scientific">Neisseria gonorrhoeae</name>
    <dbReference type="NCBI Taxonomy" id="485"/>
    <lineage>
        <taxon>Bacteria</taxon>
        <taxon>Pseudomonadati</taxon>
        <taxon>Pseudomonadota</taxon>
        <taxon>Betaproteobacteria</taxon>
        <taxon>Neisseriales</taxon>
        <taxon>Neisseriaceae</taxon>
        <taxon>Neisseria</taxon>
    </lineage>
</organism>
<proteinExistence type="inferred from homology"/>
<dbReference type="SUPFAM" id="SSF53383">
    <property type="entry name" value="PLP-dependent transferases"/>
    <property type="match status" value="1"/>
</dbReference>
<dbReference type="InterPro" id="IPR015422">
    <property type="entry name" value="PyrdxlP-dep_Trfase_small"/>
</dbReference>
<dbReference type="GO" id="GO:0003962">
    <property type="term" value="F:cystathionine gamma-synthase activity"/>
    <property type="evidence" value="ECO:0007669"/>
    <property type="project" value="UniProtKB-EC"/>
</dbReference>
<dbReference type="InterPro" id="IPR015424">
    <property type="entry name" value="PyrdxlP-dep_Trfase"/>
</dbReference>
<sequence length="67" mass="7317">MKLVKMTSSLGGVESLVNHCYSQSHSGVPHNVKMEMGIRVGLLRFSIGIEDVDDIWNDISAALDTTL</sequence>
<keyword evidence="2 3" id="KW-0663">Pyridoxal phosphate</keyword>
<dbReference type="AlphaFoldDB" id="A0A378W1B9"/>
<evidence type="ECO:0000256" key="2">
    <source>
        <dbReference type="ARBA" id="ARBA00022898"/>
    </source>
</evidence>
<dbReference type="GO" id="GO:0019343">
    <property type="term" value="P:cysteine biosynthetic process via cystathionine"/>
    <property type="evidence" value="ECO:0007669"/>
    <property type="project" value="TreeGrafter"/>
</dbReference>
<dbReference type="PANTHER" id="PTHR11808">
    <property type="entry name" value="TRANS-SULFURATION ENZYME FAMILY MEMBER"/>
    <property type="match status" value="1"/>
</dbReference>
<dbReference type="EC" id="4.4.1.1" evidence="4"/>
<name>A0A378W1B9_NEIGO</name>
<protein>
    <submittedName>
        <fullName evidence="4">Cystathionine gamma-synthase</fullName>
        <ecNumber evidence="4">2.5.1.48</ecNumber>
        <ecNumber evidence="4">4.4.1.1</ecNumber>
    </submittedName>
</protein>
<dbReference type="EC" id="2.5.1.48" evidence="4"/>
<dbReference type="Gene3D" id="3.90.1150.10">
    <property type="entry name" value="Aspartate Aminotransferase, domain 1"/>
    <property type="match status" value="1"/>
</dbReference>
<dbReference type="GO" id="GO:0005737">
    <property type="term" value="C:cytoplasm"/>
    <property type="evidence" value="ECO:0007669"/>
    <property type="project" value="TreeGrafter"/>
</dbReference>
<keyword evidence="4" id="KW-0456">Lyase</keyword>
<dbReference type="InterPro" id="IPR000277">
    <property type="entry name" value="Cys/Met-Metab_PyrdxlP-dep_enz"/>
</dbReference>